<gene>
    <name evidence="1" type="ORF">GCM10010492_47670</name>
</gene>
<dbReference type="Gene3D" id="1.10.260.40">
    <property type="entry name" value="lambda repressor-like DNA-binding domains"/>
    <property type="match status" value="1"/>
</dbReference>
<accession>A0ABN0U988</accession>
<dbReference type="SUPFAM" id="SSF47413">
    <property type="entry name" value="lambda repressor-like DNA-binding domains"/>
    <property type="match status" value="1"/>
</dbReference>
<evidence type="ECO:0008006" key="3">
    <source>
        <dbReference type="Google" id="ProtNLM"/>
    </source>
</evidence>
<dbReference type="EMBL" id="BAAABU010000011">
    <property type="protein sequence ID" value="GAA0242896.1"/>
    <property type="molecule type" value="Genomic_DNA"/>
</dbReference>
<proteinExistence type="predicted"/>
<dbReference type="Proteomes" id="UP001500416">
    <property type="component" value="Unassembled WGS sequence"/>
</dbReference>
<sequence length="124" mass="13754">MKEDWSAVADAVNSRAAELALKQRELAEKSGVSLAIVREIQQGRIQRRRNPRTLEALSIALDWHPQHLTAVLTGQTPPDADPSAAPVDNPIIPLLNTIIREIRGLRAQLGTLTNRLDEGPRRKE</sequence>
<organism evidence="1 2">
    <name type="scientific">Saccharothrix mutabilis subsp. mutabilis</name>
    <dbReference type="NCBI Taxonomy" id="66855"/>
    <lineage>
        <taxon>Bacteria</taxon>
        <taxon>Bacillati</taxon>
        <taxon>Actinomycetota</taxon>
        <taxon>Actinomycetes</taxon>
        <taxon>Pseudonocardiales</taxon>
        <taxon>Pseudonocardiaceae</taxon>
        <taxon>Saccharothrix</taxon>
    </lineage>
</organism>
<evidence type="ECO:0000313" key="2">
    <source>
        <dbReference type="Proteomes" id="UP001500416"/>
    </source>
</evidence>
<dbReference type="InterPro" id="IPR010982">
    <property type="entry name" value="Lambda_DNA-bd_dom_sf"/>
</dbReference>
<comment type="caution">
    <text evidence="1">The sequence shown here is derived from an EMBL/GenBank/DDBJ whole genome shotgun (WGS) entry which is preliminary data.</text>
</comment>
<evidence type="ECO:0000313" key="1">
    <source>
        <dbReference type="EMBL" id="GAA0242896.1"/>
    </source>
</evidence>
<keyword evidence="2" id="KW-1185">Reference proteome</keyword>
<reference evidence="1 2" key="1">
    <citation type="journal article" date="2019" name="Int. J. Syst. Evol. Microbiol.">
        <title>The Global Catalogue of Microorganisms (GCM) 10K type strain sequencing project: providing services to taxonomists for standard genome sequencing and annotation.</title>
        <authorList>
            <consortium name="The Broad Institute Genomics Platform"/>
            <consortium name="The Broad Institute Genome Sequencing Center for Infectious Disease"/>
            <person name="Wu L."/>
            <person name="Ma J."/>
        </authorList>
    </citation>
    <scope>NUCLEOTIDE SEQUENCE [LARGE SCALE GENOMIC DNA]</scope>
    <source>
        <strain evidence="1 2">JCM 3380</strain>
    </source>
</reference>
<name>A0ABN0U988_9PSEU</name>
<dbReference type="RefSeq" id="WP_343936079.1">
    <property type="nucleotide sequence ID" value="NZ_BAAABU010000011.1"/>
</dbReference>
<protein>
    <recommendedName>
        <fullName evidence="3">HTH cro/C1-type domain-containing protein</fullName>
    </recommendedName>
</protein>